<protein>
    <submittedName>
        <fullName evidence="3">Uncharacterized protein</fullName>
    </submittedName>
</protein>
<name>A0A926HXY8_9FIRM</name>
<evidence type="ECO:0000313" key="4">
    <source>
        <dbReference type="Proteomes" id="UP000617951"/>
    </source>
</evidence>
<dbReference type="EMBL" id="JACRSS010000006">
    <property type="protein sequence ID" value="MBC8539241.1"/>
    <property type="molecule type" value="Genomic_DNA"/>
</dbReference>
<keyword evidence="2" id="KW-1133">Transmembrane helix</keyword>
<keyword evidence="2" id="KW-0472">Membrane</keyword>
<accession>A0A926HXY8</accession>
<keyword evidence="2" id="KW-0812">Transmembrane</keyword>
<gene>
    <name evidence="3" type="ORF">H8693_09920</name>
</gene>
<sequence length="186" mass="21250">MREELNQKKIDSWQGILYVLGIVLLVAVISFAMQFVAYILKMQVITIISFVGIVVVATLLIKKRLQNYAYIIDRGNMGVERSTGNNRKLLAEFHIKDIVWHGPLAELPEEYKNVSHSKLTFLPLAGAYGVVYRDLNGFMRRIAISPSDAFIGELKARQEKIRERAEKKQAAAERAAREEQEENQEE</sequence>
<proteinExistence type="predicted"/>
<evidence type="ECO:0000256" key="1">
    <source>
        <dbReference type="SAM" id="MobiDB-lite"/>
    </source>
</evidence>
<feature type="transmembrane region" description="Helical" evidence="2">
    <location>
        <begin position="16"/>
        <end position="36"/>
    </location>
</feature>
<comment type="caution">
    <text evidence="3">The sequence shown here is derived from an EMBL/GenBank/DDBJ whole genome shotgun (WGS) entry which is preliminary data.</text>
</comment>
<feature type="transmembrane region" description="Helical" evidence="2">
    <location>
        <begin position="42"/>
        <end position="61"/>
    </location>
</feature>
<organism evidence="3 4">
    <name type="scientific">Guopingia tenuis</name>
    <dbReference type="NCBI Taxonomy" id="2763656"/>
    <lineage>
        <taxon>Bacteria</taxon>
        <taxon>Bacillati</taxon>
        <taxon>Bacillota</taxon>
        <taxon>Clostridia</taxon>
        <taxon>Christensenellales</taxon>
        <taxon>Christensenellaceae</taxon>
        <taxon>Guopingia</taxon>
    </lineage>
</organism>
<keyword evidence="4" id="KW-1185">Reference proteome</keyword>
<evidence type="ECO:0000256" key="2">
    <source>
        <dbReference type="SAM" id="Phobius"/>
    </source>
</evidence>
<dbReference type="Proteomes" id="UP000617951">
    <property type="component" value="Unassembled WGS sequence"/>
</dbReference>
<dbReference type="AlphaFoldDB" id="A0A926HXY8"/>
<feature type="region of interest" description="Disordered" evidence="1">
    <location>
        <begin position="165"/>
        <end position="186"/>
    </location>
</feature>
<feature type="compositionally biased region" description="Basic and acidic residues" evidence="1">
    <location>
        <begin position="165"/>
        <end position="178"/>
    </location>
</feature>
<evidence type="ECO:0000313" key="3">
    <source>
        <dbReference type="EMBL" id="MBC8539241.1"/>
    </source>
</evidence>
<reference evidence="3" key="1">
    <citation type="submission" date="2020-08" db="EMBL/GenBank/DDBJ databases">
        <title>Genome public.</title>
        <authorList>
            <person name="Liu C."/>
            <person name="Sun Q."/>
        </authorList>
    </citation>
    <scope>NUCLEOTIDE SEQUENCE</scope>
    <source>
        <strain evidence="3">NSJ-63</strain>
    </source>
</reference>
<dbReference type="RefSeq" id="WP_249280844.1">
    <property type="nucleotide sequence ID" value="NZ_JACRSS010000006.1"/>
</dbReference>